<dbReference type="OrthoDB" id="6399368at2"/>
<proteinExistence type="predicted"/>
<sequence>MSKMAKIVIIGFVIYLAATALILAVYQADPDNMSWQERETFNLKQIGQLNLGLSKEDVIRVLGSPDISEAKATPAGEEVLVLFYRTHHVKSDGITTRDECTPLLFKNGSLIAWGADAYEDYQAF</sequence>
<dbReference type="eggNOG" id="COG2913">
    <property type="taxonomic scope" value="Bacteria"/>
</dbReference>
<dbReference type="EMBL" id="JPIN01000001">
    <property type="protein sequence ID" value="KFZ29579.1"/>
    <property type="molecule type" value="Genomic_DNA"/>
</dbReference>
<organism evidence="3 4">
    <name type="scientific">Pseudidiomarina atlantica</name>
    <dbReference type="NCBI Taxonomy" id="1517416"/>
    <lineage>
        <taxon>Bacteria</taxon>
        <taxon>Pseudomonadati</taxon>
        <taxon>Pseudomonadota</taxon>
        <taxon>Gammaproteobacteria</taxon>
        <taxon>Alteromonadales</taxon>
        <taxon>Idiomarinaceae</taxon>
        <taxon>Pseudidiomarina</taxon>
    </lineage>
</organism>
<evidence type="ECO:0000256" key="1">
    <source>
        <dbReference type="ARBA" id="ARBA00022729"/>
    </source>
</evidence>
<dbReference type="RefSeq" id="WP_034729030.1">
    <property type="nucleotide sequence ID" value="NZ_JPIN01000001.1"/>
</dbReference>
<dbReference type="Proteomes" id="UP000053718">
    <property type="component" value="Unassembled WGS sequence"/>
</dbReference>
<dbReference type="AlphaFoldDB" id="A0A094IUP4"/>
<dbReference type="InterPro" id="IPR021534">
    <property type="entry name" value="DUF3192"/>
</dbReference>
<accession>A0A094IUP4</accession>
<protein>
    <submittedName>
        <fullName evidence="3">Membrane protein</fullName>
    </submittedName>
</protein>
<name>A0A094IUP4_9GAMM</name>
<dbReference type="InterPro" id="IPR037873">
    <property type="entry name" value="BamE-like"/>
</dbReference>
<dbReference type="STRING" id="1517416.IDAT_00260"/>
<reference evidence="3 4" key="1">
    <citation type="submission" date="2014-06" db="EMBL/GenBank/DDBJ databases">
        <title>Draft genome sequence of Idiomarina sp. MCCC 1A10513.</title>
        <authorList>
            <person name="Du J."/>
            <person name="Lai Q."/>
            <person name="Shao Z."/>
        </authorList>
    </citation>
    <scope>NUCLEOTIDE SEQUENCE [LARGE SCALE GENOMIC DNA]</scope>
    <source>
        <strain evidence="3 4">MCCC 1A10513</strain>
    </source>
</reference>
<evidence type="ECO:0000256" key="2">
    <source>
        <dbReference type="SAM" id="Phobius"/>
    </source>
</evidence>
<keyword evidence="4" id="KW-1185">Reference proteome</keyword>
<feature type="transmembrane region" description="Helical" evidence="2">
    <location>
        <begin position="7"/>
        <end position="26"/>
    </location>
</feature>
<keyword evidence="2" id="KW-1133">Transmembrane helix</keyword>
<gene>
    <name evidence="3" type="ORF">IDAT_00260</name>
</gene>
<keyword evidence="2" id="KW-0812">Transmembrane</keyword>
<comment type="caution">
    <text evidence="3">The sequence shown here is derived from an EMBL/GenBank/DDBJ whole genome shotgun (WGS) entry which is preliminary data.</text>
</comment>
<keyword evidence="1" id="KW-0732">Signal</keyword>
<keyword evidence="2" id="KW-0472">Membrane</keyword>
<evidence type="ECO:0000313" key="4">
    <source>
        <dbReference type="Proteomes" id="UP000053718"/>
    </source>
</evidence>
<dbReference type="Gene3D" id="3.30.1450.10">
    <property type="match status" value="1"/>
</dbReference>
<dbReference type="Pfam" id="PF11399">
    <property type="entry name" value="DUF3192"/>
    <property type="match status" value="1"/>
</dbReference>
<evidence type="ECO:0000313" key="3">
    <source>
        <dbReference type="EMBL" id="KFZ29579.1"/>
    </source>
</evidence>